<comment type="caution">
    <text evidence="2">The sequence shown here is derived from an EMBL/GenBank/DDBJ whole genome shotgun (WGS) entry which is preliminary data.</text>
</comment>
<evidence type="ECO:0000313" key="3">
    <source>
        <dbReference type="Proteomes" id="UP001443914"/>
    </source>
</evidence>
<accession>A0AAW1H253</accession>
<dbReference type="AlphaFoldDB" id="A0AAW1H253"/>
<name>A0AAW1H253_SAPOF</name>
<reference evidence="2" key="1">
    <citation type="submission" date="2024-03" db="EMBL/GenBank/DDBJ databases">
        <title>WGS assembly of Saponaria officinalis var. Norfolk2.</title>
        <authorList>
            <person name="Jenkins J."/>
            <person name="Shu S."/>
            <person name="Grimwood J."/>
            <person name="Barry K."/>
            <person name="Goodstein D."/>
            <person name="Schmutz J."/>
            <person name="Leebens-Mack J."/>
            <person name="Osbourn A."/>
        </authorList>
    </citation>
    <scope>NUCLEOTIDE SEQUENCE [LARGE SCALE GENOMIC DNA]</scope>
    <source>
        <strain evidence="2">JIC</strain>
    </source>
</reference>
<feature type="compositionally biased region" description="Pro residues" evidence="1">
    <location>
        <begin position="15"/>
        <end position="28"/>
    </location>
</feature>
<evidence type="ECO:0000313" key="2">
    <source>
        <dbReference type="EMBL" id="KAK9668907.1"/>
    </source>
</evidence>
<evidence type="ECO:0000256" key="1">
    <source>
        <dbReference type="SAM" id="MobiDB-lite"/>
    </source>
</evidence>
<proteinExistence type="predicted"/>
<feature type="region of interest" description="Disordered" evidence="1">
    <location>
        <begin position="9"/>
        <end position="56"/>
    </location>
</feature>
<keyword evidence="3" id="KW-1185">Reference proteome</keyword>
<organism evidence="2 3">
    <name type="scientific">Saponaria officinalis</name>
    <name type="common">Common soapwort</name>
    <name type="synonym">Lychnis saponaria</name>
    <dbReference type="NCBI Taxonomy" id="3572"/>
    <lineage>
        <taxon>Eukaryota</taxon>
        <taxon>Viridiplantae</taxon>
        <taxon>Streptophyta</taxon>
        <taxon>Embryophyta</taxon>
        <taxon>Tracheophyta</taxon>
        <taxon>Spermatophyta</taxon>
        <taxon>Magnoliopsida</taxon>
        <taxon>eudicotyledons</taxon>
        <taxon>Gunneridae</taxon>
        <taxon>Pentapetalae</taxon>
        <taxon>Caryophyllales</taxon>
        <taxon>Caryophyllaceae</taxon>
        <taxon>Caryophylleae</taxon>
        <taxon>Saponaria</taxon>
    </lineage>
</organism>
<dbReference type="EMBL" id="JBDFQZ010000013">
    <property type="protein sequence ID" value="KAK9668907.1"/>
    <property type="molecule type" value="Genomic_DNA"/>
</dbReference>
<sequence length="141" mass="16326">MGINYWPLTTISDNPPSPESPSRSPPLSTPTTHPRHNHRASQHHLPTKTVRVRKEKQLSGPKIVVSYHKNQFFTPNFLKSIKSAKKLGGKIGVIQGDAYLFYNLQFYYFRSFFTSFFNLFYIKNWSNFSDNEVLIIMVGKN</sequence>
<dbReference type="Proteomes" id="UP001443914">
    <property type="component" value="Unassembled WGS sequence"/>
</dbReference>
<gene>
    <name evidence="2" type="ORF">RND81_13G095100</name>
</gene>
<protein>
    <submittedName>
        <fullName evidence="2">Uncharacterized protein</fullName>
    </submittedName>
</protein>
<feature type="compositionally biased region" description="Basic residues" evidence="1">
    <location>
        <begin position="33"/>
        <end position="54"/>
    </location>
</feature>